<dbReference type="PANTHER" id="PTHR13833">
    <property type="match status" value="1"/>
</dbReference>
<accession>A0A3L6PIP5</accession>
<dbReference type="Proteomes" id="UP000275267">
    <property type="component" value="Unassembled WGS sequence"/>
</dbReference>
<evidence type="ECO:0008006" key="4">
    <source>
        <dbReference type="Google" id="ProtNLM"/>
    </source>
</evidence>
<keyword evidence="3" id="KW-1185">Reference proteome</keyword>
<dbReference type="SUPFAM" id="SSF63829">
    <property type="entry name" value="Calcium-dependent phosphotriesterase"/>
    <property type="match status" value="1"/>
</dbReference>
<dbReference type="EMBL" id="PQIB02000017">
    <property type="protein sequence ID" value="RLM58754.1"/>
    <property type="molecule type" value="Genomic_DNA"/>
</dbReference>
<name>A0A3L6PIP5_PANMI</name>
<sequence>MKQAASRPPPTSAAAGGSCFAGSWRPAAPASRPPPPPRTRARPPAHRTVGARRASGPPGRPPPLRLSAPVLSLGARVLAAAGPPARDGAQIGRHQDGLGILVVSAAAVDTVFDGSKLGMEPHAVEITPACDLLVLDSINSTIYRVQLPLSPYSRPKLFAGSPEGLSGHVDGRLREARMNHPKGFTVDDRGKIYVADAMNMAIRKISETAAQGWERRRCFARALAVPQVAAQGDATWGEGFRSRALGR</sequence>
<dbReference type="STRING" id="4540.A0A3L6PIP5"/>
<comment type="caution">
    <text evidence="2">The sequence shown here is derived from an EMBL/GenBank/DDBJ whole genome shotgun (WGS) entry which is preliminary data.</text>
</comment>
<dbReference type="Gene3D" id="2.120.10.30">
    <property type="entry name" value="TolB, C-terminal domain"/>
    <property type="match status" value="1"/>
</dbReference>
<dbReference type="AlphaFoldDB" id="A0A3L6PIP5"/>
<protein>
    <recommendedName>
        <fullName evidence="4">NHL repeat-containing protein 2</fullName>
    </recommendedName>
</protein>
<dbReference type="PROSITE" id="PS51257">
    <property type="entry name" value="PROKAR_LIPOPROTEIN"/>
    <property type="match status" value="1"/>
</dbReference>
<dbReference type="PANTHER" id="PTHR13833:SF79">
    <property type="entry name" value="OS06G0269300 PROTEIN"/>
    <property type="match status" value="1"/>
</dbReference>
<evidence type="ECO:0000313" key="3">
    <source>
        <dbReference type="Proteomes" id="UP000275267"/>
    </source>
</evidence>
<feature type="region of interest" description="Disordered" evidence="1">
    <location>
        <begin position="1"/>
        <end position="67"/>
    </location>
</feature>
<gene>
    <name evidence="2" type="ORF">C2845_PM18G06670</name>
</gene>
<feature type="compositionally biased region" description="Low complexity" evidence="1">
    <location>
        <begin position="1"/>
        <end position="30"/>
    </location>
</feature>
<organism evidence="2 3">
    <name type="scientific">Panicum miliaceum</name>
    <name type="common">Proso millet</name>
    <name type="synonym">Broomcorn millet</name>
    <dbReference type="NCBI Taxonomy" id="4540"/>
    <lineage>
        <taxon>Eukaryota</taxon>
        <taxon>Viridiplantae</taxon>
        <taxon>Streptophyta</taxon>
        <taxon>Embryophyta</taxon>
        <taxon>Tracheophyta</taxon>
        <taxon>Spermatophyta</taxon>
        <taxon>Magnoliopsida</taxon>
        <taxon>Liliopsida</taxon>
        <taxon>Poales</taxon>
        <taxon>Poaceae</taxon>
        <taxon>PACMAD clade</taxon>
        <taxon>Panicoideae</taxon>
        <taxon>Panicodae</taxon>
        <taxon>Paniceae</taxon>
        <taxon>Panicinae</taxon>
        <taxon>Panicum</taxon>
        <taxon>Panicum sect. Panicum</taxon>
    </lineage>
</organism>
<dbReference type="OrthoDB" id="1931294at2759"/>
<evidence type="ECO:0000256" key="1">
    <source>
        <dbReference type="SAM" id="MobiDB-lite"/>
    </source>
</evidence>
<reference evidence="3" key="1">
    <citation type="journal article" date="2019" name="Nat. Commun.">
        <title>The genome of broomcorn millet.</title>
        <authorList>
            <person name="Zou C."/>
            <person name="Miki D."/>
            <person name="Li D."/>
            <person name="Tang Q."/>
            <person name="Xiao L."/>
            <person name="Rajput S."/>
            <person name="Deng P."/>
            <person name="Jia W."/>
            <person name="Huang R."/>
            <person name="Zhang M."/>
            <person name="Sun Y."/>
            <person name="Hu J."/>
            <person name="Fu X."/>
            <person name="Schnable P.S."/>
            <person name="Li F."/>
            <person name="Zhang H."/>
            <person name="Feng B."/>
            <person name="Zhu X."/>
            <person name="Liu R."/>
            <person name="Schnable J.C."/>
            <person name="Zhu J.-K."/>
            <person name="Zhang H."/>
        </authorList>
    </citation>
    <scope>NUCLEOTIDE SEQUENCE [LARGE SCALE GENOMIC DNA]</scope>
</reference>
<dbReference type="InterPro" id="IPR011042">
    <property type="entry name" value="6-blade_b-propeller_TolB-like"/>
</dbReference>
<evidence type="ECO:0000313" key="2">
    <source>
        <dbReference type="EMBL" id="RLM58754.1"/>
    </source>
</evidence>
<proteinExistence type="predicted"/>